<evidence type="ECO:0000259" key="8">
    <source>
        <dbReference type="PROSITE" id="PS50853"/>
    </source>
</evidence>
<dbReference type="Gene3D" id="3.20.20.80">
    <property type="entry name" value="Glycosidases"/>
    <property type="match status" value="3"/>
</dbReference>
<dbReference type="CDD" id="cd00063">
    <property type="entry name" value="FN3"/>
    <property type="match status" value="1"/>
</dbReference>
<feature type="compositionally biased region" description="Low complexity" evidence="6">
    <location>
        <begin position="346"/>
        <end position="360"/>
    </location>
</feature>
<dbReference type="InterPro" id="IPR013783">
    <property type="entry name" value="Ig-like_fold"/>
</dbReference>
<name>A0ABY9ICN2_9ACTN</name>
<dbReference type="PANTHER" id="PTHR10357">
    <property type="entry name" value="ALPHA-AMYLASE FAMILY MEMBER"/>
    <property type="match status" value="1"/>
</dbReference>
<dbReference type="PROSITE" id="PS50853">
    <property type="entry name" value="FN3"/>
    <property type="match status" value="1"/>
</dbReference>
<feature type="region of interest" description="Disordered" evidence="6">
    <location>
        <begin position="138"/>
        <end position="160"/>
    </location>
</feature>
<dbReference type="InterPro" id="IPR006047">
    <property type="entry name" value="GH13_cat_dom"/>
</dbReference>
<dbReference type="Pfam" id="PF00041">
    <property type="entry name" value="fn3"/>
    <property type="match status" value="1"/>
</dbReference>
<evidence type="ECO:0000256" key="6">
    <source>
        <dbReference type="SAM" id="MobiDB-lite"/>
    </source>
</evidence>
<gene>
    <name evidence="9" type="ORF">P8A22_34945</name>
</gene>
<keyword evidence="3 7" id="KW-0732">Signal</keyword>
<feature type="signal peptide" evidence="7">
    <location>
        <begin position="1"/>
        <end position="28"/>
    </location>
</feature>
<proteinExistence type="predicted"/>
<dbReference type="CDD" id="cd11339">
    <property type="entry name" value="AmyAc_bac_CMD_like_2"/>
    <property type="match status" value="1"/>
</dbReference>
<dbReference type="SMART" id="SM00060">
    <property type="entry name" value="FN3"/>
    <property type="match status" value="1"/>
</dbReference>
<evidence type="ECO:0000313" key="10">
    <source>
        <dbReference type="Proteomes" id="UP001229952"/>
    </source>
</evidence>
<dbReference type="EMBL" id="CP120992">
    <property type="protein sequence ID" value="WLQ44646.1"/>
    <property type="molecule type" value="Genomic_DNA"/>
</dbReference>
<dbReference type="RefSeq" id="WP_306091913.1">
    <property type="nucleotide sequence ID" value="NZ_CP120992.1"/>
</dbReference>
<keyword evidence="2" id="KW-0479">Metal-binding</keyword>
<evidence type="ECO:0000256" key="2">
    <source>
        <dbReference type="ARBA" id="ARBA00022723"/>
    </source>
</evidence>
<dbReference type="Proteomes" id="UP001229952">
    <property type="component" value="Chromosome"/>
</dbReference>
<dbReference type="SUPFAM" id="SSF49265">
    <property type="entry name" value="Fibronectin type III"/>
    <property type="match status" value="1"/>
</dbReference>
<reference evidence="9 10" key="1">
    <citation type="submission" date="2023-03" db="EMBL/GenBank/DDBJ databases">
        <title>Isolation and description of six Streptomyces strains from soil environments, able to metabolize different microbial glucans.</title>
        <authorList>
            <person name="Widen T."/>
            <person name="Larsbrink J."/>
        </authorList>
    </citation>
    <scope>NUCLEOTIDE SEQUENCE [LARGE SCALE GENOMIC DNA]</scope>
    <source>
        <strain evidence="9 10">Mut2</strain>
    </source>
</reference>
<dbReference type="Gene3D" id="2.60.40.10">
    <property type="entry name" value="Immunoglobulins"/>
    <property type="match status" value="3"/>
</dbReference>
<organism evidence="9 10">
    <name type="scientific">Streptomyces laculatispora</name>
    <dbReference type="NCBI Taxonomy" id="887464"/>
    <lineage>
        <taxon>Bacteria</taxon>
        <taxon>Bacillati</taxon>
        <taxon>Actinomycetota</taxon>
        <taxon>Actinomycetes</taxon>
        <taxon>Kitasatosporales</taxon>
        <taxon>Streptomycetaceae</taxon>
        <taxon>Streptomyces</taxon>
    </lineage>
</organism>
<dbReference type="PANTHER" id="PTHR10357:SF215">
    <property type="entry name" value="ALPHA-AMYLASE 1"/>
    <property type="match status" value="1"/>
</dbReference>
<feature type="compositionally biased region" description="Low complexity" evidence="6">
    <location>
        <begin position="141"/>
        <end position="160"/>
    </location>
</feature>
<dbReference type="Pfam" id="PF00128">
    <property type="entry name" value="Alpha-amylase"/>
    <property type="match status" value="1"/>
</dbReference>
<keyword evidence="4" id="KW-0378">Hydrolase</keyword>
<protein>
    <submittedName>
        <fullName evidence="9">Carbohydrate binding domain-containing protein</fullName>
    </submittedName>
</protein>
<dbReference type="InterPro" id="IPR017853">
    <property type="entry name" value="GH"/>
</dbReference>
<sequence>MKRSPHLRLRRPLAAAAAAAGLLGLLTAAPDPSGSSSAVPVAASENTATVFYYTKTRDWSAYNLHYAPDGGPWTAVPGVRMEAACTDWVKKTVSLGSSPGLAATFTDGSGVWDNNSGKNYALGTGTITVKDGVVAHSDPCATTGTDPSPSPTSSPSTGNTASVYYSTTTVGWSTTNLHYQPAGGSWTAVPGVGMEAACTGWVKRSVDLGAATKMQAAFNNGNGVWDNNNGSDYTVPAGVSTVKDRTVTKDAANPCAAEPADTEAPTAPTAVKAEADGVSVVLTWEPSTDNRSVTKYQVTRTGGSKGTTVSDVGSTVFSDAGLEERTAYSYTVKAVDAAGNTSAASAAARATTGTRPPAAAQGTPLGTDPRKDPIYFVLTARFYDGDAGNNRGGGQDVKSGNAANNDPMYRGDFKGLVNKLDYIKGLGFSAVWITPVVLNRSDYDYHGYHGYDFYKVDGRLESAGASYQDLINAAHAKGMKIYQDVVYNHSSRWGAKGLYTPTVYGVRDDQWSWYYDERNEGFEYDGVSVETKSGKSYYNGDLWSTAEPSGNTCLNWGKPTGSTSAEGYRIHNCQWPNPTSGMFPKEYYHNCWLGNWEGEDSRSCWLHEDLADFNTESAPVQNYLIGAYDKYIDMGVDGFRIDTAVHIPRTTWNRRFLPAIQERVTQRFGAGAAKNFFVFGEVGSFVNDKWNRGSVNHSAQFFTWKERKEYSADDTRAALEMYDYEEKLGTGAQPASRNAFLDGNAYHTPDHSEFSGMNVIDMRMHMNFGDADNAYNNGKDSDDSYSDATYNVVYVDSHDYGPNKSSERYAGGTDAWAENMALMWTFRGIPTLYYGSEIEFRAGKKIDCGPSCPLATTGRAYYGDHLAGTVEASGFGQVSSATGEVAGTLGRPLVKHVQRLNEIRRAVPALQMGQYSTEGITGRMAYKRRYTDAASKVDSFALVTVTGAAAYTGIPNGTYRDAVTGDTRVVADGKLSVAAPGKGNMRVYVLDLGGSNAAPGKVGAAGPYLK</sequence>
<evidence type="ECO:0000256" key="3">
    <source>
        <dbReference type="ARBA" id="ARBA00022729"/>
    </source>
</evidence>
<dbReference type="InterPro" id="IPR005085">
    <property type="entry name" value="CBM25"/>
</dbReference>
<dbReference type="InterPro" id="IPR003961">
    <property type="entry name" value="FN3_dom"/>
</dbReference>
<feature type="region of interest" description="Disordered" evidence="6">
    <location>
        <begin position="346"/>
        <end position="368"/>
    </location>
</feature>
<dbReference type="SMART" id="SM00642">
    <property type="entry name" value="Aamy"/>
    <property type="match status" value="1"/>
</dbReference>
<dbReference type="Pfam" id="PF03423">
    <property type="entry name" value="CBM_25"/>
    <property type="match status" value="2"/>
</dbReference>
<accession>A0ABY9ICN2</accession>
<dbReference type="SUPFAM" id="SSF51445">
    <property type="entry name" value="(Trans)glycosidases"/>
    <property type="match status" value="1"/>
</dbReference>
<keyword evidence="10" id="KW-1185">Reference proteome</keyword>
<comment type="cofactor">
    <cofactor evidence="1">
        <name>Ca(2+)</name>
        <dbReference type="ChEBI" id="CHEBI:29108"/>
    </cofactor>
</comment>
<evidence type="ECO:0000313" key="9">
    <source>
        <dbReference type="EMBL" id="WLQ44646.1"/>
    </source>
</evidence>
<dbReference type="SMART" id="SM01066">
    <property type="entry name" value="CBM_25"/>
    <property type="match status" value="2"/>
</dbReference>
<feature type="domain" description="Fibronectin type-III" evidence="8">
    <location>
        <begin position="264"/>
        <end position="357"/>
    </location>
</feature>
<evidence type="ECO:0000256" key="7">
    <source>
        <dbReference type="SAM" id="SignalP"/>
    </source>
</evidence>
<keyword evidence="4" id="KW-0326">Glycosidase</keyword>
<evidence type="ECO:0000256" key="5">
    <source>
        <dbReference type="ARBA" id="ARBA00023326"/>
    </source>
</evidence>
<evidence type="ECO:0000256" key="1">
    <source>
        <dbReference type="ARBA" id="ARBA00001913"/>
    </source>
</evidence>
<evidence type="ECO:0000256" key="4">
    <source>
        <dbReference type="ARBA" id="ARBA00023295"/>
    </source>
</evidence>
<feature type="chain" id="PRO_5045348012" evidence="7">
    <location>
        <begin position="29"/>
        <end position="1010"/>
    </location>
</feature>
<keyword evidence="5" id="KW-0119">Carbohydrate metabolism</keyword>
<dbReference type="InterPro" id="IPR036116">
    <property type="entry name" value="FN3_sf"/>
</dbReference>
<keyword evidence="5" id="KW-0624">Polysaccharide degradation</keyword>